<feature type="transmembrane region" description="Helical" evidence="10">
    <location>
        <begin position="34"/>
        <end position="52"/>
    </location>
</feature>
<reference evidence="11" key="1">
    <citation type="submission" date="2016-10" db="EMBL/GenBank/DDBJ databases">
        <authorList>
            <person name="See-Too W.S."/>
        </authorList>
    </citation>
    <scope>NUCLEOTIDE SEQUENCE [LARGE SCALE GENOMIC DNA]</scope>
    <source>
        <strain evidence="11">DSM 23997</strain>
    </source>
</reference>
<keyword evidence="10" id="KW-0813">Transport</keyword>
<dbReference type="InterPro" id="IPR003691">
    <property type="entry name" value="FluC"/>
</dbReference>
<dbReference type="RefSeq" id="WP_068872001.1">
    <property type="nucleotide sequence ID" value="NZ_CP016539.2"/>
</dbReference>
<keyword evidence="2 10" id="KW-1003">Cell membrane</keyword>
<dbReference type="PANTHER" id="PTHR28259:SF1">
    <property type="entry name" value="FLUORIDE EXPORT PROTEIN 1-RELATED"/>
    <property type="match status" value="1"/>
</dbReference>
<evidence type="ECO:0000256" key="8">
    <source>
        <dbReference type="ARBA" id="ARBA00035585"/>
    </source>
</evidence>
<comment type="function">
    <text evidence="9 10">Fluoride-specific ion channel. Important for reducing fluoride concentration in the cell, thus reducing its toxicity.</text>
</comment>
<evidence type="ECO:0000256" key="6">
    <source>
        <dbReference type="ARBA" id="ARBA00023303"/>
    </source>
</evidence>
<keyword evidence="3 10" id="KW-0812">Transmembrane</keyword>
<evidence type="ECO:0000256" key="9">
    <source>
        <dbReference type="ARBA" id="ARBA00049940"/>
    </source>
</evidence>
<comment type="similarity">
    <text evidence="7 10">Belongs to the fluoride channel Fluc/FEX (TC 1.A.43) family.</text>
</comment>
<feature type="binding site" evidence="10">
    <location>
        <position position="66"/>
    </location>
    <ligand>
        <name>Na(+)</name>
        <dbReference type="ChEBI" id="CHEBI:29101"/>
        <note>structural</note>
    </ligand>
</feature>
<keyword evidence="10" id="KW-0406">Ion transport</keyword>
<protein>
    <recommendedName>
        <fullName evidence="10">Fluoride-specific ion channel FluC</fullName>
    </recommendedName>
</protein>
<name>A0A1C7EC52_9BACL</name>
<evidence type="ECO:0000313" key="11">
    <source>
        <dbReference type="EMBL" id="ANU21271.1"/>
    </source>
</evidence>
<dbReference type="HAMAP" id="MF_00454">
    <property type="entry name" value="FluC"/>
    <property type="match status" value="1"/>
</dbReference>
<keyword evidence="4 10" id="KW-1133">Transmembrane helix</keyword>
<evidence type="ECO:0000256" key="7">
    <source>
        <dbReference type="ARBA" id="ARBA00035120"/>
    </source>
</evidence>
<evidence type="ECO:0000256" key="5">
    <source>
        <dbReference type="ARBA" id="ARBA00023136"/>
    </source>
</evidence>
<keyword evidence="12" id="KW-1185">Reference proteome</keyword>
<dbReference type="EMBL" id="CP016539">
    <property type="protein sequence ID" value="ANU21271.1"/>
    <property type="molecule type" value="Genomic_DNA"/>
</dbReference>
<proteinExistence type="inferred from homology"/>
<comment type="activity regulation">
    <text evidence="10">Na(+) is not transported, but it plays an essential structural role and its presence is essential for fluoride channel function.</text>
</comment>
<dbReference type="STRING" id="1038856.BBI15_14285"/>
<dbReference type="OrthoDB" id="9815830at2"/>
<dbReference type="GO" id="GO:0005886">
    <property type="term" value="C:plasma membrane"/>
    <property type="evidence" value="ECO:0007669"/>
    <property type="project" value="UniProtKB-SubCell"/>
</dbReference>
<keyword evidence="6 10" id="KW-0407">Ion channel</keyword>
<sequence length="111" mass="11820">MISVAVFGFFGAVARYLCYMAVENRARQPKLATWFVNSLGSLIIGACIGAELPAASGVFGFLGAFTTFSTMALDCVKDVEDGRWKQGILYISATLVCGLLLFAVGYSIASM</sequence>
<comment type="catalytic activity">
    <reaction evidence="8">
        <text>fluoride(in) = fluoride(out)</text>
        <dbReference type="Rhea" id="RHEA:76159"/>
        <dbReference type="ChEBI" id="CHEBI:17051"/>
    </reaction>
    <physiologicalReaction direction="left-to-right" evidence="8">
        <dbReference type="Rhea" id="RHEA:76160"/>
    </physiologicalReaction>
</comment>
<dbReference type="PANTHER" id="PTHR28259">
    <property type="entry name" value="FLUORIDE EXPORT PROTEIN 1-RELATED"/>
    <property type="match status" value="1"/>
</dbReference>
<keyword evidence="10" id="KW-0479">Metal-binding</keyword>
<feature type="transmembrane region" description="Helical" evidence="10">
    <location>
        <begin position="88"/>
        <end position="109"/>
    </location>
</feature>
<evidence type="ECO:0000256" key="3">
    <source>
        <dbReference type="ARBA" id="ARBA00022692"/>
    </source>
</evidence>
<dbReference type="GO" id="GO:0046872">
    <property type="term" value="F:metal ion binding"/>
    <property type="evidence" value="ECO:0007669"/>
    <property type="project" value="UniProtKB-KW"/>
</dbReference>
<dbReference type="GO" id="GO:0062054">
    <property type="term" value="F:fluoride channel activity"/>
    <property type="evidence" value="ECO:0007669"/>
    <property type="project" value="UniProtKB-UniRule"/>
</dbReference>
<dbReference type="Proteomes" id="UP000092650">
    <property type="component" value="Chromosome"/>
</dbReference>
<organism evidence="11 12">
    <name type="scientific">Planococcus plakortidis</name>
    <dbReference type="NCBI Taxonomy" id="1038856"/>
    <lineage>
        <taxon>Bacteria</taxon>
        <taxon>Bacillati</taxon>
        <taxon>Bacillota</taxon>
        <taxon>Bacilli</taxon>
        <taxon>Bacillales</taxon>
        <taxon>Caryophanaceae</taxon>
        <taxon>Planococcus</taxon>
    </lineage>
</organism>
<gene>
    <name evidence="10" type="primary">fluC</name>
    <name evidence="10" type="synonym">crcB</name>
    <name evidence="11" type="ORF">BBI15_14285</name>
</gene>
<evidence type="ECO:0000256" key="2">
    <source>
        <dbReference type="ARBA" id="ARBA00022475"/>
    </source>
</evidence>
<keyword evidence="10" id="KW-0915">Sodium</keyword>
<dbReference type="GO" id="GO:0140114">
    <property type="term" value="P:cellular detoxification of fluoride"/>
    <property type="evidence" value="ECO:0007669"/>
    <property type="project" value="UniProtKB-UniRule"/>
</dbReference>
<evidence type="ECO:0000256" key="4">
    <source>
        <dbReference type="ARBA" id="ARBA00022989"/>
    </source>
</evidence>
<comment type="subcellular location">
    <subcellularLocation>
        <location evidence="1 10">Cell membrane</location>
        <topology evidence="1 10">Multi-pass membrane protein</topology>
    </subcellularLocation>
</comment>
<evidence type="ECO:0000256" key="1">
    <source>
        <dbReference type="ARBA" id="ARBA00004651"/>
    </source>
</evidence>
<dbReference type="AlphaFoldDB" id="A0A1C7EC52"/>
<accession>A0A1C7EC52</accession>
<feature type="transmembrane region" description="Helical" evidence="10">
    <location>
        <begin position="6"/>
        <end position="22"/>
    </location>
</feature>
<dbReference type="Pfam" id="PF02537">
    <property type="entry name" value="CRCB"/>
    <property type="match status" value="1"/>
</dbReference>
<keyword evidence="5 10" id="KW-0472">Membrane</keyword>
<dbReference type="KEGG" id="ppla:BBI15_14285"/>
<evidence type="ECO:0000313" key="12">
    <source>
        <dbReference type="Proteomes" id="UP000092650"/>
    </source>
</evidence>
<evidence type="ECO:0000256" key="10">
    <source>
        <dbReference type="HAMAP-Rule" id="MF_00454"/>
    </source>
</evidence>
<feature type="binding site" evidence="10">
    <location>
        <position position="63"/>
    </location>
    <ligand>
        <name>Na(+)</name>
        <dbReference type="ChEBI" id="CHEBI:29101"/>
        <note>structural</note>
    </ligand>
</feature>